<dbReference type="AlphaFoldDB" id="E0U909"/>
<proteinExistence type="predicted"/>
<evidence type="ECO:0000313" key="1">
    <source>
        <dbReference type="EMBL" id="ADN16148.1"/>
    </source>
</evidence>
<protein>
    <recommendedName>
        <fullName evidence="3">DUF4276 family protein</fullName>
    </recommendedName>
</protein>
<evidence type="ECO:0008006" key="3">
    <source>
        <dbReference type="Google" id="ProtNLM"/>
    </source>
</evidence>
<sequence>MNVLIIPEDFSKDQYILKPIIEALFKYLGLESTKVKVRVCQDPRLAGYVEALKWERIEKIINRYKSKIDIFILCVDRDGNEPRKKILDNLEEQAANILGTDQLFVAENAWQEVEVWLLAGH</sequence>
<reference evidence="2" key="1">
    <citation type="journal article" date="2011" name="MBio">
        <title>Novel metabolic attributes of the genus Cyanothece, comprising a group of unicellular nitrogen-fixing Cyanobacteria.</title>
        <authorList>
            <person name="Bandyopadhyay A."/>
            <person name="Elvitigala T."/>
            <person name="Welsh E."/>
            <person name="Stockel J."/>
            <person name="Liberton M."/>
            <person name="Min H."/>
            <person name="Sherman L.A."/>
            <person name="Pakrasi H.B."/>
        </authorList>
    </citation>
    <scope>NUCLEOTIDE SEQUENCE [LARGE SCALE GENOMIC DNA]</scope>
    <source>
        <strain evidence="2">PCC 7822</strain>
    </source>
</reference>
<dbReference type="Proteomes" id="UP000008206">
    <property type="component" value="Chromosome"/>
</dbReference>
<keyword evidence="2" id="KW-1185">Reference proteome</keyword>
<organism evidence="1 2">
    <name type="scientific">Gloeothece verrucosa (strain PCC 7822)</name>
    <name type="common">Cyanothece sp. (strain PCC 7822)</name>
    <dbReference type="NCBI Taxonomy" id="497965"/>
    <lineage>
        <taxon>Bacteria</taxon>
        <taxon>Bacillati</taxon>
        <taxon>Cyanobacteriota</taxon>
        <taxon>Cyanophyceae</taxon>
        <taxon>Oscillatoriophycideae</taxon>
        <taxon>Chroococcales</taxon>
        <taxon>Aphanothecaceae</taxon>
        <taxon>Gloeothece</taxon>
        <taxon>Gloeothece verrucosa</taxon>
    </lineage>
</organism>
<dbReference type="HOGENOM" id="CLU_2034195_0_0_3"/>
<evidence type="ECO:0000313" key="2">
    <source>
        <dbReference type="Proteomes" id="UP000008206"/>
    </source>
</evidence>
<accession>E0U909</accession>
<dbReference type="STRING" id="497965.Cyan7822_4230"/>
<dbReference type="EMBL" id="CP002198">
    <property type="protein sequence ID" value="ADN16148.1"/>
    <property type="molecule type" value="Genomic_DNA"/>
</dbReference>
<dbReference type="eggNOG" id="ENOG5033UA6">
    <property type="taxonomic scope" value="Bacteria"/>
</dbReference>
<name>E0U909_GLOV7</name>
<dbReference type="KEGG" id="cyj:Cyan7822_4230"/>
<dbReference type="RefSeq" id="WP_013324211.1">
    <property type="nucleotide sequence ID" value="NC_014501.1"/>
</dbReference>
<gene>
    <name evidence="1" type="ordered locus">Cyan7822_4230</name>
</gene>